<dbReference type="GO" id="GO:0005886">
    <property type="term" value="C:plasma membrane"/>
    <property type="evidence" value="ECO:0007669"/>
    <property type="project" value="UniProtKB-SubCell"/>
</dbReference>
<dbReference type="KEGG" id="lgo:JCM16774_0558"/>
<keyword evidence="3" id="KW-1003">Cell membrane</keyword>
<proteinExistence type="predicted"/>
<evidence type="ECO:0000256" key="5">
    <source>
        <dbReference type="ARBA" id="ARBA00022989"/>
    </source>
</evidence>
<accession>A0A510JC36</accession>
<feature type="transmembrane region" description="Helical" evidence="7">
    <location>
        <begin position="12"/>
        <end position="30"/>
    </location>
</feature>
<dbReference type="InterPro" id="IPR001991">
    <property type="entry name" value="Na-dicarboxylate_symporter"/>
</dbReference>
<keyword evidence="4 7" id="KW-0812">Transmembrane</keyword>
<sequence length="418" mass="44637">MKSFLGFKKLNLLVQITIGGLLGAFAGYLFPSLGKELKILGVLFTNLIQMVIVPLIFPIVVLSIVTIKNSNKFGKLAFKTFSFFFLITTLLITISLVLGKVSGAGSSIHAVNVSTEAIKGVASDININDFLLSIIPKNVVSALSEGNLLPIIFFAVFLGIALIAIGDDNKPVIDFFEAWSKAMFKIVNYAISFAPVGVFGLVASNVAKTGLGDLYLLGQFVLLLYVGYLSTVLIVFPIIAYIYKVPYIRLLSNIKDLILIAFTTGSSSVVLPTLIERSEKNGVPSEISAFAVPLGYSFNLTGACVYISLSVAFITNLYGNPIQWVQLLPLILFLTIITKGIAAVPAGALVVLLATAGQLNLPPEGVALIVAVDFLANAGRTAVNVVGNALIPTIIAKSENEFIEESSDLKEKVLINSN</sequence>
<gene>
    <name evidence="8" type="ORF">JCM16774_0558</name>
</gene>
<dbReference type="Pfam" id="PF00375">
    <property type="entry name" value="SDF"/>
    <property type="match status" value="1"/>
</dbReference>
<dbReference type="OrthoDB" id="9768885at2"/>
<feature type="transmembrane region" description="Helical" evidence="7">
    <location>
        <begin position="219"/>
        <end position="245"/>
    </location>
</feature>
<reference evidence="8 9" key="1">
    <citation type="submission" date="2019-07" db="EMBL/GenBank/DDBJ databases">
        <title>Complete Genome Sequence of Leptotrichia goodfellowii Strain JCM 16774.</title>
        <authorList>
            <person name="Watanabe S."/>
            <person name="Cui L."/>
        </authorList>
    </citation>
    <scope>NUCLEOTIDE SEQUENCE [LARGE SCALE GENOMIC DNA]</scope>
    <source>
        <strain evidence="8 9">JCM16774</strain>
    </source>
</reference>
<keyword evidence="2" id="KW-0813">Transport</keyword>
<dbReference type="GO" id="GO:0015293">
    <property type="term" value="F:symporter activity"/>
    <property type="evidence" value="ECO:0007669"/>
    <property type="project" value="UniProtKB-KW"/>
</dbReference>
<organism evidence="8 9">
    <name type="scientific">Pseudoleptotrichia goodfellowii</name>
    <dbReference type="NCBI Taxonomy" id="157692"/>
    <lineage>
        <taxon>Bacteria</taxon>
        <taxon>Fusobacteriati</taxon>
        <taxon>Fusobacteriota</taxon>
        <taxon>Fusobacteriia</taxon>
        <taxon>Fusobacteriales</taxon>
        <taxon>Leptotrichiaceae</taxon>
        <taxon>Pseudoleptotrichia</taxon>
    </lineage>
</organism>
<evidence type="ECO:0000256" key="1">
    <source>
        <dbReference type="ARBA" id="ARBA00004651"/>
    </source>
</evidence>
<dbReference type="EMBL" id="AP019822">
    <property type="protein sequence ID" value="BBM35633.1"/>
    <property type="molecule type" value="Genomic_DNA"/>
</dbReference>
<evidence type="ECO:0000256" key="6">
    <source>
        <dbReference type="ARBA" id="ARBA00023136"/>
    </source>
</evidence>
<dbReference type="PANTHER" id="PTHR42865:SF7">
    <property type="entry name" value="PROTON_GLUTAMATE-ASPARTATE SYMPORTER"/>
    <property type="match status" value="1"/>
</dbReference>
<evidence type="ECO:0000313" key="9">
    <source>
        <dbReference type="Proteomes" id="UP000321606"/>
    </source>
</evidence>
<evidence type="ECO:0000256" key="2">
    <source>
        <dbReference type="ARBA" id="ARBA00022448"/>
    </source>
</evidence>
<dbReference type="GO" id="GO:0006835">
    <property type="term" value="P:dicarboxylic acid transport"/>
    <property type="evidence" value="ECO:0007669"/>
    <property type="project" value="TreeGrafter"/>
</dbReference>
<dbReference type="InterPro" id="IPR036458">
    <property type="entry name" value="Na:dicarbo_symporter_sf"/>
</dbReference>
<feature type="transmembrane region" description="Helical" evidence="7">
    <location>
        <begin position="330"/>
        <end position="354"/>
    </location>
</feature>
<name>A0A510JC36_9FUSO</name>
<protein>
    <submittedName>
        <fullName evidence="8">Sodium:dicarboxylate symporter</fullName>
    </submittedName>
</protein>
<evidence type="ECO:0000256" key="7">
    <source>
        <dbReference type="SAM" id="Phobius"/>
    </source>
</evidence>
<dbReference type="PRINTS" id="PR00173">
    <property type="entry name" value="EDTRNSPORT"/>
</dbReference>
<evidence type="ECO:0000256" key="3">
    <source>
        <dbReference type="ARBA" id="ARBA00022475"/>
    </source>
</evidence>
<feature type="transmembrane region" description="Helical" evidence="7">
    <location>
        <begin position="186"/>
        <end position="207"/>
    </location>
</feature>
<dbReference type="Proteomes" id="UP000321606">
    <property type="component" value="Chromosome"/>
</dbReference>
<feature type="transmembrane region" description="Helical" evidence="7">
    <location>
        <begin position="42"/>
        <end position="64"/>
    </location>
</feature>
<feature type="transmembrane region" description="Helical" evidence="7">
    <location>
        <begin position="76"/>
        <end position="98"/>
    </location>
</feature>
<feature type="transmembrane region" description="Helical" evidence="7">
    <location>
        <begin position="148"/>
        <end position="165"/>
    </location>
</feature>
<dbReference type="PANTHER" id="PTHR42865">
    <property type="entry name" value="PROTON/GLUTAMATE-ASPARTATE SYMPORTER"/>
    <property type="match status" value="1"/>
</dbReference>
<dbReference type="STRING" id="714315.GCA_000516535_00558"/>
<feature type="transmembrane region" description="Helical" evidence="7">
    <location>
        <begin position="295"/>
        <end position="318"/>
    </location>
</feature>
<dbReference type="AlphaFoldDB" id="A0A510JC36"/>
<feature type="transmembrane region" description="Helical" evidence="7">
    <location>
        <begin position="257"/>
        <end position="275"/>
    </location>
</feature>
<keyword evidence="6 7" id="KW-0472">Membrane</keyword>
<dbReference type="RefSeq" id="WP_026737156.1">
    <property type="nucleotide sequence ID" value="NZ_AP019822.1"/>
</dbReference>
<evidence type="ECO:0000256" key="4">
    <source>
        <dbReference type="ARBA" id="ARBA00022692"/>
    </source>
</evidence>
<evidence type="ECO:0000313" key="8">
    <source>
        <dbReference type="EMBL" id="BBM35633.1"/>
    </source>
</evidence>
<comment type="subcellular location">
    <subcellularLocation>
        <location evidence="1">Cell membrane</location>
        <topology evidence="1">Multi-pass membrane protein</topology>
    </subcellularLocation>
</comment>
<dbReference type="SUPFAM" id="SSF118215">
    <property type="entry name" value="Proton glutamate symport protein"/>
    <property type="match status" value="1"/>
</dbReference>
<dbReference type="Gene3D" id="1.10.3860.10">
    <property type="entry name" value="Sodium:dicarboxylate symporter"/>
    <property type="match status" value="1"/>
</dbReference>
<keyword evidence="5 7" id="KW-1133">Transmembrane helix</keyword>